<reference evidence="3" key="1">
    <citation type="journal article" date="2023" name="Commun. Biol.">
        <title>Genome analysis of Parmales, the sister group of diatoms, reveals the evolutionary specialization of diatoms from phago-mixotrophs to photoautotrophs.</title>
        <authorList>
            <person name="Ban H."/>
            <person name="Sato S."/>
            <person name="Yoshikawa S."/>
            <person name="Yamada K."/>
            <person name="Nakamura Y."/>
            <person name="Ichinomiya M."/>
            <person name="Sato N."/>
            <person name="Blanc-Mathieu R."/>
            <person name="Endo H."/>
            <person name="Kuwata A."/>
            <person name="Ogata H."/>
        </authorList>
    </citation>
    <scope>NUCLEOTIDE SEQUENCE [LARGE SCALE GENOMIC DNA]</scope>
    <source>
        <strain evidence="3">NIES 3700</strain>
    </source>
</reference>
<dbReference type="OrthoDB" id="248506at2759"/>
<sequence>MSMHHDPGAGTQNQGNSLGTRPIIRQSKYFRQYESGNATKSLLGMSNLTWDTEKTEGCFAGRRVHSEYSQRGYAQQKFSAELKKKQQTDHEIKQLRQRQHYIQQQQYALQQQPEQQTTILIQQLEQQQYNQQQQRQNDALDVLISSSPKPSPTRVGSNPLSQQNYTNTKPQDSRWETTSSSYGRF</sequence>
<evidence type="ECO:0000256" key="1">
    <source>
        <dbReference type="SAM" id="MobiDB-lite"/>
    </source>
</evidence>
<accession>A0A9W7CI47</accession>
<name>A0A9W7CI47_9STRA</name>
<dbReference type="AlphaFoldDB" id="A0A9W7CI47"/>
<dbReference type="Proteomes" id="UP001165122">
    <property type="component" value="Unassembled WGS sequence"/>
</dbReference>
<protein>
    <submittedName>
        <fullName evidence="2">Uncharacterized protein</fullName>
    </submittedName>
</protein>
<gene>
    <name evidence="2" type="ORF">TrLO_g11814</name>
</gene>
<feature type="region of interest" description="Disordered" evidence="1">
    <location>
        <begin position="1"/>
        <end position="21"/>
    </location>
</feature>
<evidence type="ECO:0000313" key="2">
    <source>
        <dbReference type="EMBL" id="GMI06501.1"/>
    </source>
</evidence>
<dbReference type="EMBL" id="BRXW01000100">
    <property type="protein sequence ID" value="GMI06501.1"/>
    <property type="molecule type" value="Genomic_DNA"/>
</dbReference>
<feature type="region of interest" description="Disordered" evidence="1">
    <location>
        <begin position="143"/>
        <end position="185"/>
    </location>
</feature>
<evidence type="ECO:0000313" key="3">
    <source>
        <dbReference type="Proteomes" id="UP001165122"/>
    </source>
</evidence>
<feature type="compositionally biased region" description="Polar residues" evidence="1">
    <location>
        <begin position="144"/>
        <end position="185"/>
    </location>
</feature>
<comment type="caution">
    <text evidence="2">The sequence shown here is derived from an EMBL/GenBank/DDBJ whole genome shotgun (WGS) entry which is preliminary data.</text>
</comment>
<proteinExistence type="predicted"/>
<keyword evidence="3" id="KW-1185">Reference proteome</keyword>
<feature type="compositionally biased region" description="Polar residues" evidence="1">
    <location>
        <begin position="10"/>
        <end position="19"/>
    </location>
</feature>
<organism evidence="2 3">
    <name type="scientific">Triparma laevis f. longispina</name>
    <dbReference type="NCBI Taxonomy" id="1714387"/>
    <lineage>
        <taxon>Eukaryota</taxon>
        <taxon>Sar</taxon>
        <taxon>Stramenopiles</taxon>
        <taxon>Ochrophyta</taxon>
        <taxon>Bolidophyceae</taxon>
        <taxon>Parmales</taxon>
        <taxon>Triparmaceae</taxon>
        <taxon>Triparma</taxon>
    </lineage>
</organism>